<evidence type="ECO:0000256" key="1">
    <source>
        <dbReference type="SAM" id="MobiDB-lite"/>
    </source>
</evidence>
<dbReference type="InterPro" id="IPR025507">
    <property type="entry name" value="DUF4394"/>
</dbReference>
<gene>
    <name evidence="3" type="ORF">FHP08_17425</name>
</gene>
<organism evidence="3 4">
    <name type="scientific">Zeimonas arvi</name>
    <dbReference type="NCBI Taxonomy" id="2498847"/>
    <lineage>
        <taxon>Bacteria</taxon>
        <taxon>Pseudomonadati</taxon>
        <taxon>Pseudomonadota</taxon>
        <taxon>Betaproteobacteria</taxon>
        <taxon>Burkholderiales</taxon>
        <taxon>Burkholderiaceae</taxon>
        <taxon>Zeimonas</taxon>
    </lineage>
</organism>
<dbReference type="InterPro" id="IPR011047">
    <property type="entry name" value="Quinoprotein_ADH-like_sf"/>
</dbReference>
<feature type="domain" description="DUF4394" evidence="2">
    <location>
        <begin position="51"/>
        <end position="296"/>
    </location>
</feature>
<feature type="region of interest" description="Disordered" evidence="1">
    <location>
        <begin position="11"/>
        <end position="35"/>
    </location>
</feature>
<dbReference type="OrthoDB" id="531718at2"/>
<reference evidence="3 4" key="1">
    <citation type="submission" date="2019-06" db="EMBL/GenBank/DDBJ databases">
        <title>Quisquiliibacterium sp. nov., isolated from a maize field.</title>
        <authorList>
            <person name="Lin S.-Y."/>
            <person name="Tsai C.-F."/>
            <person name="Young C.-C."/>
        </authorList>
    </citation>
    <scope>NUCLEOTIDE SEQUENCE [LARGE SCALE GENOMIC DNA]</scope>
    <source>
        <strain evidence="3 4">CC-CFT501</strain>
    </source>
</reference>
<evidence type="ECO:0000313" key="4">
    <source>
        <dbReference type="Proteomes" id="UP000321548"/>
    </source>
</evidence>
<dbReference type="SUPFAM" id="SSF50998">
    <property type="entry name" value="Quinoprotein alcohol dehydrogenase-like"/>
    <property type="match status" value="1"/>
</dbReference>
<comment type="caution">
    <text evidence="3">The sequence shown here is derived from an EMBL/GenBank/DDBJ whole genome shotgun (WGS) entry which is preliminary data.</text>
</comment>
<accession>A0A5C8NN90</accession>
<keyword evidence="4" id="KW-1185">Reference proteome</keyword>
<dbReference type="Proteomes" id="UP000321548">
    <property type="component" value="Unassembled WGS sequence"/>
</dbReference>
<proteinExistence type="predicted"/>
<name>A0A5C8NN90_9BURK</name>
<dbReference type="Pfam" id="PF14339">
    <property type="entry name" value="DUF4394"/>
    <property type="match status" value="1"/>
</dbReference>
<sequence>MLLAACATPQAAGPEARGGGAATVPGPALSPASGPPGLPRIVHAVTASNELIRLDAARPERLLERRSLSGLAPGETIVGIDYRVARGMLYALGSTGRLYVVDPRTARTRAVGEPALPAVALSGRVGFDFNPAVDRIRVVTDAGLNARLHPDTGALVDFDPARAGAQPDGPLAFDPRDRDAGAAPAVVAAAYTYNQQDERLTTNFAIDAARGLLLTQGTRENATTPVSPNTGVLLTVGPLGTGPLEDVSFDIADIDNEALASVRQQGRSVLMRIDLLNGKASPIGTIGDGSPVRGIAIEP</sequence>
<dbReference type="AlphaFoldDB" id="A0A5C8NN90"/>
<protein>
    <submittedName>
        <fullName evidence="3">DUF4394 domain-containing protein</fullName>
    </submittedName>
</protein>
<evidence type="ECO:0000313" key="3">
    <source>
        <dbReference type="EMBL" id="TXL62668.1"/>
    </source>
</evidence>
<dbReference type="EMBL" id="VDUY01000009">
    <property type="protein sequence ID" value="TXL62668.1"/>
    <property type="molecule type" value="Genomic_DNA"/>
</dbReference>
<evidence type="ECO:0000259" key="2">
    <source>
        <dbReference type="Pfam" id="PF14339"/>
    </source>
</evidence>